<dbReference type="AlphaFoldDB" id="A0A0J1FTV1"/>
<proteinExistence type="predicted"/>
<dbReference type="Gene3D" id="3.30.2310.20">
    <property type="entry name" value="RelE-like"/>
    <property type="match status" value="1"/>
</dbReference>
<gene>
    <name evidence="1" type="ORF">DEAC_c08280</name>
</gene>
<sequence>MKIHWRRSAVDSLISLDKWRREIELRPMAAFLRRYINEYFQRQDFSIYIPGKDVVIEGYPINLKLLLLSIGKSGPYKVFYRLEKDEIEILLVRHPRQNEI</sequence>
<keyword evidence="2" id="KW-1185">Reference proteome</keyword>
<evidence type="ECO:0000313" key="1">
    <source>
        <dbReference type="EMBL" id="KLU66894.1"/>
    </source>
</evidence>
<reference evidence="1 2" key="1">
    <citation type="submission" date="2015-06" db="EMBL/GenBank/DDBJ databases">
        <title>Draft genome of the moderately acidophilic sulfate reducer Candidatus Desulfosporosinus acididurans strain M1.</title>
        <authorList>
            <person name="Poehlein A."/>
            <person name="Petzsch P."/>
            <person name="Johnson B.D."/>
            <person name="Schloemann M."/>
            <person name="Daniel R."/>
            <person name="Muehling M."/>
        </authorList>
    </citation>
    <scope>NUCLEOTIDE SEQUENCE [LARGE SCALE GENOMIC DNA]</scope>
    <source>
        <strain evidence="1 2">M1</strain>
    </source>
</reference>
<dbReference type="RefSeq" id="WP_152671347.1">
    <property type="nucleotide sequence ID" value="NZ_LDZY01000003.1"/>
</dbReference>
<evidence type="ECO:0000313" key="2">
    <source>
        <dbReference type="Proteomes" id="UP000036356"/>
    </source>
</evidence>
<dbReference type="InterPro" id="IPR035093">
    <property type="entry name" value="RelE/ParE_toxin_dom_sf"/>
</dbReference>
<dbReference type="PATRIC" id="fig|476652.3.peg.849"/>
<dbReference type="STRING" id="476652.DEAC_c08280"/>
<comment type="caution">
    <text evidence="1">The sequence shown here is derived from an EMBL/GenBank/DDBJ whole genome shotgun (WGS) entry which is preliminary data.</text>
</comment>
<dbReference type="EMBL" id="LDZY01000003">
    <property type="protein sequence ID" value="KLU66894.1"/>
    <property type="molecule type" value="Genomic_DNA"/>
</dbReference>
<evidence type="ECO:0008006" key="3">
    <source>
        <dbReference type="Google" id="ProtNLM"/>
    </source>
</evidence>
<organism evidence="1 2">
    <name type="scientific">Desulfosporosinus acididurans</name>
    <dbReference type="NCBI Taxonomy" id="476652"/>
    <lineage>
        <taxon>Bacteria</taxon>
        <taxon>Bacillati</taxon>
        <taxon>Bacillota</taxon>
        <taxon>Clostridia</taxon>
        <taxon>Eubacteriales</taxon>
        <taxon>Desulfitobacteriaceae</taxon>
        <taxon>Desulfosporosinus</taxon>
    </lineage>
</organism>
<dbReference type="Proteomes" id="UP000036356">
    <property type="component" value="Unassembled WGS sequence"/>
</dbReference>
<protein>
    <recommendedName>
        <fullName evidence="3">Plasmid stabilization system protein</fullName>
    </recommendedName>
</protein>
<name>A0A0J1FTV1_9FIRM</name>
<accession>A0A0J1FTV1</accession>